<organism evidence="1 2">
    <name type="scientific">Saccharopolyspora shandongensis</name>
    <dbReference type="NCBI Taxonomy" id="418495"/>
    <lineage>
        <taxon>Bacteria</taxon>
        <taxon>Bacillati</taxon>
        <taxon>Actinomycetota</taxon>
        <taxon>Actinomycetes</taxon>
        <taxon>Pseudonocardiales</taxon>
        <taxon>Pseudonocardiaceae</taxon>
        <taxon>Saccharopolyspora</taxon>
    </lineage>
</organism>
<evidence type="ECO:0000313" key="1">
    <source>
        <dbReference type="EMBL" id="SDX65097.1"/>
    </source>
</evidence>
<dbReference type="RefSeq" id="WP_093266213.1">
    <property type="nucleotide sequence ID" value="NZ_FNOK01000013.1"/>
</dbReference>
<keyword evidence="2" id="KW-1185">Reference proteome</keyword>
<accession>A0A1H3DFG7</accession>
<dbReference type="EMBL" id="FNOK01000013">
    <property type="protein sequence ID" value="SDX65097.1"/>
    <property type="molecule type" value="Genomic_DNA"/>
</dbReference>
<sequence length="70" mass="7779">MYRGRGVETATLVGISEMVDVSHEYDECSDEVTLIFRGNDELVLSCTRRGFAVLRDAVADANRDLITRAV</sequence>
<reference evidence="2" key="1">
    <citation type="submission" date="2016-10" db="EMBL/GenBank/DDBJ databases">
        <authorList>
            <person name="Varghese N."/>
            <person name="Submissions S."/>
        </authorList>
    </citation>
    <scope>NUCLEOTIDE SEQUENCE [LARGE SCALE GENOMIC DNA]</scope>
    <source>
        <strain evidence="2">CGMCC 4.3530</strain>
    </source>
</reference>
<gene>
    <name evidence="1" type="ORF">SAMN05216215_101387</name>
</gene>
<name>A0A1H3DFG7_9PSEU</name>
<dbReference type="AlphaFoldDB" id="A0A1H3DFG7"/>
<dbReference type="STRING" id="418495.SAMN05216215_101387"/>
<evidence type="ECO:0000313" key="2">
    <source>
        <dbReference type="Proteomes" id="UP000199529"/>
    </source>
</evidence>
<protein>
    <submittedName>
        <fullName evidence="1">Uncharacterized protein</fullName>
    </submittedName>
</protein>
<dbReference type="Proteomes" id="UP000199529">
    <property type="component" value="Unassembled WGS sequence"/>
</dbReference>
<proteinExistence type="predicted"/>